<dbReference type="GO" id="GO:0005886">
    <property type="term" value="C:plasma membrane"/>
    <property type="evidence" value="ECO:0007669"/>
    <property type="project" value="UniProtKB-SubCell"/>
</dbReference>
<evidence type="ECO:0000256" key="4">
    <source>
        <dbReference type="ARBA" id="ARBA00022596"/>
    </source>
</evidence>
<feature type="transmembrane region" description="Helical" evidence="8">
    <location>
        <begin position="271"/>
        <end position="298"/>
    </location>
</feature>
<keyword evidence="7 8" id="KW-0472">Membrane</keyword>
<dbReference type="InterPro" id="IPR011541">
    <property type="entry name" value="Ni/Co_transpt_high_affinity"/>
</dbReference>
<dbReference type="GO" id="GO:0015099">
    <property type="term" value="F:nickel cation transmembrane transporter activity"/>
    <property type="evidence" value="ECO:0007669"/>
    <property type="project" value="UniProtKB-UniRule"/>
</dbReference>
<evidence type="ECO:0000256" key="7">
    <source>
        <dbReference type="ARBA" id="ARBA00023136"/>
    </source>
</evidence>
<dbReference type="RefSeq" id="WP_074982278.1">
    <property type="nucleotide sequence ID" value="NZ_CADFGN010000007.1"/>
</dbReference>
<comment type="caution">
    <text evidence="9">The sequence shown here is derived from an EMBL/GenBank/DDBJ whole genome shotgun (WGS) entry which is preliminary data.</text>
</comment>
<evidence type="ECO:0000313" key="9">
    <source>
        <dbReference type="EMBL" id="SEJ33062.1"/>
    </source>
</evidence>
<dbReference type="AlphaFoldDB" id="A0AAQ1GDD3"/>
<dbReference type="EMBL" id="FNZM01000004">
    <property type="protein sequence ID" value="SEJ33062.1"/>
    <property type="molecule type" value="Genomic_DNA"/>
</dbReference>
<evidence type="ECO:0000256" key="2">
    <source>
        <dbReference type="ARBA" id="ARBA00010892"/>
    </source>
</evidence>
<organism evidence="9 10">
    <name type="scientific">Paraburkholderia tropica</name>
    <dbReference type="NCBI Taxonomy" id="92647"/>
    <lineage>
        <taxon>Bacteria</taxon>
        <taxon>Pseudomonadati</taxon>
        <taxon>Pseudomonadota</taxon>
        <taxon>Betaproteobacteria</taxon>
        <taxon>Burkholderiales</taxon>
        <taxon>Burkholderiaceae</taxon>
        <taxon>Paraburkholderia</taxon>
    </lineage>
</organism>
<evidence type="ECO:0000256" key="8">
    <source>
        <dbReference type="RuleBase" id="RU362101"/>
    </source>
</evidence>
<evidence type="ECO:0000256" key="1">
    <source>
        <dbReference type="ARBA" id="ARBA00004127"/>
    </source>
</evidence>
<keyword evidence="6 8" id="KW-1133">Transmembrane helix</keyword>
<protein>
    <recommendedName>
        <fullName evidence="8">Nickel/cobalt efflux system</fullName>
    </recommendedName>
</protein>
<feature type="transmembrane region" description="Helical" evidence="8">
    <location>
        <begin position="318"/>
        <end position="340"/>
    </location>
</feature>
<feature type="transmembrane region" description="Helical" evidence="8">
    <location>
        <begin position="21"/>
        <end position="41"/>
    </location>
</feature>
<dbReference type="InterPro" id="IPR004688">
    <property type="entry name" value="Ni/Co_transpt"/>
</dbReference>
<comment type="subcellular location">
    <subcellularLocation>
        <location evidence="8">Cell membrane</location>
        <topology evidence="8">Multi-pass membrane protein</topology>
    </subcellularLocation>
    <subcellularLocation>
        <location evidence="1">Endomembrane system</location>
        <topology evidence="1">Multi-pass membrane protein</topology>
    </subcellularLocation>
</comment>
<dbReference type="NCBIfam" id="TIGR00802">
    <property type="entry name" value="nico"/>
    <property type="match status" value="1"/>
</dbReference>
<feature type="transmembrane region" description="Helical" evidence="8">
    <location>
        <begin position="47"/>
        <end position="65"/>
    </location>
</feature>
<proteinExistence type="inferred from homology"/>
<name>A0AAQ1GDD3_9BURK</name>
<keyword evidence="5 8" id="KW-0812">Transmembrane</keyword>
<comment type="similarity">
    <text evidence="2 8">Belongs to the NiCoT transporter (TC 2.A.52) family.</text>
</comment>
<feature type="transmembrane region" description="Helical" evidence="8">
    <location>
        <begin position="125"/>
        <end position="151"/>
    </location>
</feature>
<accession>A0AAQ1GDD3</accession>
<feature type="transmembrane region" description="Helical" evidence="8">
    <location>
        <begin position="240"/>
        <end position="264"/>
    </location>
</feature>
<keyword evidence="3 8" id="KW-0813">Transport</keyword>
<dbReference type="PANTHER" id="PTHR31611:SF0">
    <property type="entry name" value="HIGH-AFFINITY NICKEL TRANSPORT PROTEIN NIC1"/>
    <property type="match status" value="1"/>
</dbReference>
<gene>
    <name evidence="9" type="ORF">SAMN05216550_10435</name>
</gene>
<feature type="transmembrane region" description="Helical" evidence="8">
    <location>
        <begin position="196"/>
        <end position="220"/>
    </location>
</feature>
<dbReference type="GO" id="GO:0012505">
    <property type="term" value="C:endomembrane system"/>
    <property type="evidence" value="ECO:0007669"/>
    <property type="project" value="UniProtKB-SubCell"/>
</dbReference>
<reference evidence="9 10" key="1">
    <citation type="submission" date="2016-10" db="EMBL/GenBank/DDBJ databases">
        <authorList>
            <person name="Varghese N."/>
            <person name="Submissions S."/>
        </authorList>
    </citation>
    <scope>NUCLEOTIDE SEQUENCE [LARGE SCALE GENOMIC DNA]</scope>
    <source>
        <strain evidence="9 10">LMG 22274</strain>
    </source>
</reference>
<evidence type="ECO:0000256" key="5">
    <source>
        <dbReference type="ARBA" id="ARBA00022692"/>
    </source>
</evidence>
<keyword evidence="4" id="KW-0533">Nickel</keyword>
<evidence type="ECO:0000256" key="3">
    <source>
        <dbReference type="ARBA" id="ARBA00022448"/>
    </source>
</evidence>
<dbReference type="PANTHER" id="PTHR31611">
    <property type="entry name" value="HIGH-AFFINITY NICKEL TRANSPORT PROTEIN NIC1"/>
    <property type="match status" value="1"/>
</dbReference>
<dbReference type="Proteomes" id="UP000183529">
    <property type="component" value="Unassembled WGS sequence"/>
</dbReference>
<dbReference type="Pfam" id="PF03824">
    <property type="entry name" value="NicO"/>
    <property type="match status" value="1"/>
</dbReference>
<feature type="transmembrane region" description="Helical" evidence="8">
    <location>
        <begin position="88"/>
        <end position="113"/>
    </location>
</feature>
<sequence>MFKKYIATFSDDSRVALRARVIAMIAVIAIANVFAWIYAVVALRSHPLLLGTAFLAYTFGLRHAVDADHIAAIDNTTRKLMQSGKRPVSAGFFFAVGHSTIVILLSVGVAFAASSIEGHFDQLKAVGGIIATSVSATFLLVLAIVNIQILYSVVQTFRRVKLGEALVEDDLDILMNKSGFLSRIFRPLFRLVTRSWHMFPIGFLFGLSFDTATEVALFGISASQAAKGMSVETILVFPTLFMAGMTLIDTADGLLMLGAYGWAFRRPARKLFYNITITFVSVVAAVLIGGIEVLALSAQQFQLKGAFWDFVGKISDNFGMVGYLVIGLFIVSWLVSVAVYKIGKYDELPINIS</sequence>
<evidence type="ECO:0000256" key="6">
    <source>
        <dbReference type="ARBA" id="ARBA00022989"/>
    </source>
</evidence>
<evidence type="ECO:0000313" key="10">
    <source>
        <dbReference type="Proteomes" id="UP000183529"/>
    </source>
</evidence>